<proteinExistence type="predicted"/>
<feature type="region of interest" description="Disordered" evidence="3">
    <location>
        <begin position="274"/>
        <end position="313"/>
    </location>
</feature>
<dbReference type="OrthoDB" id="433457at2759"/>
<evidence type="ECO:0000259" key="6">
    <source>
        <dbReference type="Pfam" id="PF23726"/>
    </source>
</evidence>
<evidence type="ECO:0000256" key="3">
    <source>
        <dbReference type="SAM" id="MobiDB-lite"/>
    </source>
</evidence>
<feature type="domain" description="RSE1/DDB1/CPSF1 second beta-propeller" evidence="6">
    <location>
        <begin position="502"/>
        <end position="841"/>
    </location>
</feature>
<dbReference type="InterPro" id="IPR015943">
    <property type="entry name" value="WD40/YVTN_repeat-like_dom_sf"/>
</dbReference>
<feature type="compositionally biased region" description="Basic and acidic residues" evidence="3">
    <location>
        <begin position="284"/>
        <end position="306"/>
    </location>
</feature>
<dbReference type="InterPro" id="IPR004871">
    <property type="entry name" value="RSE1/DDB1/CPSF1_C"/>
</dbReference>
<reference evidence="7" key="1">
    <citation type="submission" date="2018-04" db="EMBL/GenBank/DDBJ databases">
        <title>Whole genome sequencing of Hypsizygus marmoreus.</title>
        <authorList>
            <person name="Choi I.-G."/>
            <person name="Min B."/>
            <person name="Kim J.-G."/>
            <person name="Kim S."/>
            <person name="Oh Y.-L."/>
            <person name="Kong W.-S."/>
            <person name="Park H."/>
            <person name="Jeong J."/>
            <person name="Song E.-S."/>
        </authorList>
    </citation>
    <scope>NUCLEOTIDE SEQUENCE [LARGE SCALE GENOMIC DNA]</scope>
    <source>
        <strain evidence="7">51987-8</strain>
    </source>
</reference>
<feature type="domain" description="RSE1/DDB1/CPSF1 first beta-propeller" evidence="5">
    <location>
        <begin position="12"/>
        <end position="397"/>
    </location>
</feature>
<dbReference type="Pfam" id="PF23726">
    <property type="entry name" value="Beta-prop_RSE1_2nd"/>
    <property type="match status" value="1"/>
</dbReference>
<dbReference type="EMBL" id="LUEZ02000107">
    <property type="protein sequence ID" value="RDB17966.1"/>
    <property type="molecule type" value="Genomic_DNA"/>
</dbReference>
<gene>
    <name evidence="7" type="primary">DBB1</name>
    <name evidence="7" type="ORF">Hypma_000786</name>
</gene>
<dbReference type="Gene3D" id="1.10.150.910">
    <property type="match status" value="1"/>
</dbReference>
<dbReference type="PANTHER" id="PTHR10644">
    <property type="entry name" value="DNA REPAIR/RNA PROCESSING CPSF FAMILY"/>
    <property type="match status" value="1"/>
</dbReference>
<name>A0A369JGM1_HYPMA</name>
<dbReference type="SUPFAM" id="SSF69322">
    <property type="entry name" value="Tricorn protease domain 2"/>
    <property type="match status" value="1"/>
</dbReference>
<dbReference type="Proteomes" id="UP000076154">
    <property type="component" value="Unassembled WGS sequence"/>
</dbReference>
<evidence type="ECO:0000313" key="8">
    <source>
        <dbReference type="Proteomes" id="UP000076154"/>
    </source>
</evidence>
<keyword evidence="8" id="KW-1185">Reference proteome</keyword>
<accession>A0A369JGM1</accession>
<protein>
    <submittedName>
        <fullName evidence="7">DNA damage-binding protein 1</fullName>
    </submittedName>
</protein>
<keyword evidence="2" id="KW-0539">Nucleus</keyword>
<comment type="subcellular location">
    <subcellularLocation>
        <location evidence="1">Nucleus</location>
    </subcellularLocation>
</comment>
<dbReference type="FunCoup" id="A0A369JGM1">
    <property type="interactions" value="767"/>
</dbReference>
<dbReference type="Pfam" id="PF10433">
    <property type="entry name" value="Beta-prop_RSE1_1st"/>
    <property type="match status" value="1"/>
</dbReference>
<evidence type="ECO:0000259" key="4">
    <source>
        <dbReference type="Pfam" id="PF03178"/>
    </source>
</evidence>
<evidence type="ECO:0000313" key="7">
    <source>
        <dbReference type="EMBL" id="RDB17966.1"/>
    </source>
</evidence>
<evidence type="ECO:0000256" key="2">
    <source>
        <dbReference type="ARBA" id="ARBA00023242"/>
    </source>
</evidence>
<evidence type="ECO:0000259" key="5">
    <source>
        <dbReference type="Pfam" id="PF10433"/>
    </source>
</evidence>
<dbReference type="Pfam" id="PF03178">
    <property type="entry name" value="CPSF_A"/>
    <property type="match status" value="1"/>
</dbReference>
<dbReference type="InterPro" id="IPR018846">
    <property type="entry name" value="Beta-prop_RSE1/DDB1/CPSF1_1st"/>
</dbReference>
<dbReference type="InterPro" id="IPR058543">
    <property type="entry name" value="Beta-prop_RSE1/DDB1/CPSF1_2nd"/>
</dbReference>
<sequence>MKIVTTFHQPSSILSSVKCQLSSRDVEHLVVAKVNRIDVYSLQPHGLQHQCGLEIWGKVLTIRSIPVTGTLRSGLVLMITHPDPELVFLTYTESGTGSAELTATKQLSLYERTPRPAEFFNDILVHPSGKLAVVSCYTGKLKIITLKGGSYAEDFDVSLPELNLFGLAFLPVPDGEFALAILHQDCQDRIQLLARDILVDDLELSSHASTVLTPTSISPKILPFATETTPTLVSVPIGSEEDVEEGEGSLGGVLIIGGRKILLFELSSREGQAKQRGKRRRLESRKGSNDAAEVAKAKEKERERETRKRKAKGSVDWPWSEVTAVCAVDQDTPRYFIGDSYGRLSMLSLDRLQEFGLVLLPLGEGSPPTTLTYLTTQTLFLGSHLGDSQLVQISPTPISSLTSPTLAIPPEIKTIKAARLSAPNSGKGNGRAVGEEEVDPRGSVVGLTGSFVNVVDTFKNIAPIMDAALVDIDGSGERQIVTCSGGGNKGSINIVRNGADFQELASIPGLTDVTNIWGVRDRFEDKTDTHVFMSTLQASYLFRINDAGGNTTLTHVKNSGLITDSPTLAFSNVASRVITNGKASYKDSQLVVQVTRKGAFLLEYDMALASYTQLAGWQLSGMEVVAASINPSQVVLGLNGGGLVALSIAEDKTIRVVVQGNQGALPEISTVSCVPLDPSKPFTRYITVSYWGTNIVEIFEMASEGFRSVSKTHPLPALARSALLYNFGSDHNTKGEDYNPHLLVGLSDGSVAYFPWKDMQLKDKKVINLGHSPVSLTACHVDGKRAVFAAGNRTTVLSWEKKRIHSSPIMLKEIVAASRLNTKTFESCLVLATASGLFVGRVRDLDKMHIRSIPLGLDNPRRLAYQPILKVFGVACTRVEPARIGDPEVTHSFFRLFDDSTFSSLTNFICDSEEEITAVATFSPVIDGKPMPLFCLGTFTYVPDEKEPTKGRILIFTAHTSEGQAKSSSLQLFLVTSVDVKGCVYSITITGDMIVASVNSAVMLYRLKQDEDVESPTITLQLLSEWNHNYLVTSLASYGDHIVAGDQISSVSLLKVVDSKLQNVARDYGPLWPICVEALDEENIIGANDALNLFTFTLTRTLGRAVLECDGNYHLADFVTKFVRGSLTSSDSSSSTALTAKHVFFTSSGRIGVVVDVTDESLSLHLSALQRNLAGALPGVGGVSHTRFRAPKNTRGRSDADPASFGFIDGDFLEQFLTHLGSQEQVDKIIAGHSDPEKLILPVNEIQQVLENLQSMH</sequence>
<evidence type="ECO:0000256" key="1">
    <source>
        <dbReference type="ARBA" id="ARBA00004123"/>
    </source>
</evidence>
<dbReference type="SUPFAM" id="SSF50978">
    <property type="entry name" value="WD40 repeat-like"/>
    <property type="match status" value="1"/>
</dbReference>
<organism evidence="7 8">
    <name type="scientific">Hypsizygus marmoreus</name>
    <name type="common">White beech mushroom</name>
    <name type="synonym">Agaricus marmoreus</name>
    <dbReference type="NCBI Taxonomy" id="39966"/>
    <lineage>
        <taxon>Eukaryota</taxon>
        <taxon>Fungi</taxon>
        <taxon>Dikarya</taxon>
        <taxon>Basidiomycota</taxon>
        <taxon>Agaricomycotina</taxon>
        <taxon>Agaricomycetes</taxon>
        <taxon>Agaricomycetidae</taxon>
        <taxon>Agaricales</taxon>
        <taxon>Tricholomatineae</taxon>
        <taxon>Lyophyllaceae</taxon>
        <taxon>Hypsizygus</taxon>
    </lineage>
</organism>
<dbReference type="GO" id="GO:0003676">
    <property type="term" value="F:nucleic acid binding"/>
    <property type="evidence" value="ECO:0007669"/>
    <property type="project" value="InterPro"/>
</dbReference>
<feature type="domain" description="RSE1/DDB1/CPSF1 C-terminal" evidence="4">
    <location>
        <begin position="892"/>
        <end position="1217"/>
    </location>
</feature>
<dbReference type="InterPro" id="IPR036322">
    <property type="entry name" value="WD40_repeat_dom_sf"/>
</dbReference>
<dbReference type="AlphaFoldDB" id="A0A369JGM1"/>
<dbReference type="GO" id="GO:0005634">
    <property type="term" value="C:nucleus"/>
    <property type="evidence" value="ECO:0007669"/>
    <property type="project" value="UniProtKB-SubCell"/>
</dbReference>
<dbReference type="InParanoid" id="A0A369JGM1"/>
<dbReference type="InterPro" id="IPR050358">
    <property type="entry name" value="RSE1/DDB1/CFT1"/>
</dbReference>
<dbReference type="Gene3D" id="2.130.10.10">
    <property type="entry name" value="YVTN repeat-like/Quinoprotein amine dehydrogenase"/>
    <property type="match status" value="3"/>
</dbReference>
<comment type="caution">
    <text evidence="7">The sequence shown here is derived from an EMBL/GenBank/DDBJ whole genome shotgun (WGS) entry which is preliminary data.</text>
</comment>
<dbReference type="STRING" id="39966.A0A369JGM1"/>